<dbReference type="AlphaFoldDB" id="T5KIA4"/>
<protein>
    <submittedName>
        <fullName evidence="1">Uncharacterized protein</fullName>
    </submittedName>
</protein>
<dbReference type="Proteomes" id="UP000016033">
    <property type="component" value="Unassembled WGS sequence"/>
</dbReference>
<comment type="caution">
    <text evidence="1">The sequence shown here is derived from an EMBL/GenBank/DDBJ whole genome shotgun (WGS) entry which is preliminary data.</text>
</comment>
<sequence length="236" mass="26449">MAITPLPIGGKLRFAAGSPNTLRSATWMVVGGTNGRDVYVSMRSLMNELKFSLHASGNWRVAMTSESGIADNWVWEDSPFRSADEDPRVVTRLAPPPEVDGWRQALDIVVSEPGLQQPFPEKRVKGGAISWWRPPFDNWVRTFAVLISRPGLEYNPRNFPFTDPVVGVINLPGRSSVVVITKLFYRPWTVEKVREVRRDFENAGWRQDGADSPLLFKLGTVTTTVWDLGLDPLRSA</sequence>
<proteinExistence type="predicted"/>
<evidence type="ECO:0000313" key="1">
    <source>
        <dbReference type="EMBL" id="EQM83408.1"/>
    </source>
</evidence>
<accession>T5KIA4</accession>
<dbReference type="EMBL" id="ATAO01000079">
    <property type="protein sequence ID" value="EQM83408.1"/>
    <property type="molecule type" value="Genomic_DNA"/>
</dbReference>
<dbReference type="RefSeq" id="WP_021198688.1">
    <property type="nucleotide sequence ID" value="NZ_ATAO01000079.1"/>
</dbReference>
<evidence type="ECO:0000313" key="2">
    <source>
        <dbReference type="Proteomes" id="UP000016033"/>
    </source>
</evidence>
<organism evidence="1 2">
    <name type="scientific">Microbacterium maritypicum MF109</name>
    <dbReference type="NCBI Taxonomy" id="1333857"/>
    <lineage>
        <taxon>Bacteria</taxon>
        <taxon>Bacillati</taxon>
        <taxon>Actinomycetota</taxon>
        <taxon>Actinomycetes</taxon>
        <taxon>Micrococcales</taxon>
        <taxon>Microbacteriaceae</taxon>
        <taxon>Microbacterium</taxon>
    </lineage>
</organism>
<reference evidence="1 2" key="1">
    <citation type="journal article" date="2013" name="Genome Announc.">
        <title>Whole-genome sequences of five oyster-associated bacteria show potential for crude oil hydrocarbon degradation.</title>
        <authorList>
            <person name="Chauhan A."/>
            <person name="Green S."/>
            <person name="Pathak A."/>
            <person name="Thomas J."/>
            <person name="Venkatramanan R."/>
        </authorList>
    </citation>
    <scope>NUCLEOTIDE SEQUENCE [LARGE SCALE GENOMIC DNA]</scope>
    <source>
        <strain evidence="1 2">MF109</strain>
    </source>
</reference>
<gene>
    <name evidence="1" type="ORF">L687_12375</name>
</gene>
<name>T5KIA4_MICMQ</name>